<dbReference type="EMBL" id="JBJQND010000018">
    <property type="protein sequence ID" value="KAL3836581.1"/>
    <property type="molecule type" value="Genomic_DNA"/>
</dbReference>
<organism evidence="1 2">
    <name type="scientific">Sinanodonta woodiana</name>
    <name type="common">Chinese pond mussel</name>
    <name type="synonym">Anodonta woodiana</name>
    <dbReference type="NCBI Taxonomy" id="1069815"/>
    <lineage>
        <taxon>Eukaryota</taxon>
        <taxon>Metazoa</taxon>
        <taxon>Spiralia</taxon>
        <taxon>Lophotrochozoa</taxon>
        <taxon>Mollusca</taxon>
        <taxon>Bivalvia</taxon>
        <taxon>Autobranchia</taxon>
        <taxon>Heteroconchia</taxon>
        <taxon>Palaeoheterodonta</taxon>
        <taxon>Unionida</taxon>
        <taxon>Unionoidea</taxon>
        <taxon>Unionidae</taxon>
        <taxon>Unioninae</taxon>
        <taxon>Sinanodonta</taxon>
    </lineage>
</organism>
<feature type="non-terminal residue" evidence="1">
    <location>
        <position position="66"/>
    </location>
</feature>
<reference evidence="1 2" key="1">
    <citation type="submission" date="2024-11" db="EMBL/GenBank/DDBJ databases">
        <title>Chromosome-level genome assembly of the freshwater bivalve Anodonta woodiana.</title>
        <authorList>
            <person name="Chen X."/>
        </authorList>
    </citation>
    <scope>NUCLEOTIDE SEQUENCE [LARGE SCALE GENOMIC DNA]</scope>
    <source>
        <strain evidence="1">MN2024</strain>
        <tissue evidence="1">Gills</tissue>
    </source>
</reference>
<proteinExistence type="predicted"/>
<keyword evidence="2" id="KW-1185">Reference proteome</keyword>
<sequence>HNTKAIIKYIFAQKFHWNIDCNNYPHWHKYNSVFYSVNFRHHSYRNSFNHKDFHINHEDNNIHSFN</sequence>
<dbReference type="AlphaFoldDB" id="A0ABD3TIX7"/>
<name>A0ABD3TIX7_SINWO</name>
<feature type="non-terminal residue" evidence="1">
    <location>
        <position position="1"/>
    </location>
</feature>
<accession>A0ABD3TIX7</accession>
<protein>
    <submittedName>
        <fullName evidence="1">Uncharacterized protein</fullName>
    </submittedName>
</protein>
<dbReference type="Proteomes" id="UP001634394">
    <property type="component" value="Unassembled WGS sequence"/>
</dbReference>
<evidence type="ECO:0000313" key="1">
    <source>
        <dbReference type="EMBL" id="KAL3836581.1"/>
    </source>
</evidence>
<evidence type="ECO:0000313" key="2">
    <source>
        <dbReference type="Proteomes" id="UP001634394"/>
    </source>
</evidence>
<comment type="caution">
    <text evidence="1">The sequence shown here is derived from an EMBL/GenBank/DDBJ whole genome shotgun (WGS) entry which is preliminary data.</text>
</comment>
<gene>
    <name evidence="1" type="ORF">ACJMK2_022003</name>
</gene>